<dbReference type="EMBL" id="BEXT01000001">
    <property type="protein sequence ID" value="GBC61791.1"/>
    <property type="molecule type" value="Genomic_DNA"/>
</dbReference>
<name>A0A401FXU6_9BACT</name>
<keyword evidence="4" id="KW-1185">Reference proteome</keyword>
<feature type="domain" description="Lysozyme inhibitor LprI-like N-terminal" evidence="2">
    <location>
        <begin position="138"/>
        <end position="228"/>
    </location>
</feature>
<gene>
    <name evidence="3" type="ORF">DENIS_2753</name>
</gene>
<protein>
    <recommendedName>
        <fullName evidence="2">Lysozyme inhibitor LprI-like N-terminal domain-containing protein</fullName>
    </recommendedName>
</protein>
<dbReference type="Gene3D" id="1.20.1270.180">
    <property type="match status" value="1"/>
</dbReference>
<comment type="caution">
    <text evidence="3">The sequence shown here is derived from an EMBL/GenBank/DDBJ whole genome shotgun (WGS) entry which is preliminary data.</text>
</comment>
<dbReference type="InterPro" id="IPR009739">
    <property type="entry name" value="LprI-like_N"/>
</dbReference>
<evidence type="ECO:0000313" key="3">
    <source>
        <dbReference type="EMBL" id="GBC61791.1"/>
    </source>
</evidence>
<dbReference type="PANTHER" id="PTHR39176">
    <property type="entry name" value="PERIPLASMIC PROTEIN-RELATED"/>
    <property type="match status" value="1"/>
</dbReference>
<evidence type="ECO:0000313" key="4">
    <source>
        <dbReference type="Proteomes" id="UP000288096"/>
    </source>
</evidence>
<evidence type="ECO:0000256" key="1">
    <source>
        <dbReference type="SAM" id="SignalP"/>
    </source>
</evidence>
<accession>A0A401FXU6</accession>
<proteinExistence type="predicted"/>
<dbReference type="Pfam" id="PF07007">
    <property type="entry name" value="LprI"/>
    <property type="match status" value="1"/>
</dbReference>
<dbReference type="OrthoDB" id="5684986at2"/>
<organism evidence="3 4">
    <name type="scientific">Desulfonema ishimotonii</name>
    <dbReference type="NCBI Taxonomy" id="45657"/>
    <lineage>
        <taxon>Bacteria</taxon>
        <taxon>Pseudomonadati</taxon>
        <taxon>Thermodesulfobacteriota</taxon>
        <taxon>Desulfobacteria</taxon>
        <taxon>Desulfobacterales</taxon>
        <taxon>Desulfococcaceae</taxon>
        <taxon>Desulfonema</taxon>
    </lineage>
</organism>
<evidence type="ECO:0000259" key="2">
    <source>
        <dbReference type="Pfam" id="PF07007"/>
    </source>
</evidence>
<reference evidence="4" key="1">
    <citation type="submission" date="2017-11" db="EMBL/GenBank/DDBJ databases">
        <authorList>
            <person name="Watanabe M."/>
            <person name="Kojima H."/>
        </authorList>
    </citation>
    <scope>NUCLEOTIDE SEQUENCE [LARGE SCALE GENOMIC DNA]</scope>
    <source>
        <strain evidence="4">Tokyo 01</strain>
    </source>
</reference>
<sequence length="241" mass="26848">MMQKLFWGILLSLLAFAGGAFADQAALIEKGKAYQAAALVSPGMELRRFCAPCGDAAWTSLTVRGVEVRPASGSYYELAVNGKGVDLAYVYIRTDGRWRNLAMTVGVPVSDIPEFLDDDRGAAGEENSHPITVRLNRCMDRDTSTAGMVNCLGVAYDSWDRELNRVYGELMARLNPKEKKALKTAQLAWLRYRDREFESIGSIYAGFDGTMYRPMHIDSRVAIVRQRVLILLSYLSLFESP</sequence>
<dbReference type="PANTHER" id="PTHR39176:SF1">
    <property type="entry name" value="PERIPLASMIC PROTEIN"/>
    <property type="match status" value="1"/>
</dbReference>
<feature type="chain" id="PRO_5019514347" description="Lysozyme inhibitor LprI-like N-terminal domain-containing protein" evidence="1">
    <location>
        <begin position="23"/>
        <end position="241"/>
    </location>
</feature>
<dbReference type="RefSeq" id="WP_124329035.1">
    <property type="nucleotide sequence ID" value="NZ_BEXT01000001.1"/>
</dbReference>
<keyword evidence="1" id="KW-0732">Signal</keyword>
<dbReference type="AlphaFoldDB" id="A0A401FXU6"/>
<dbReference type="Proteomes" id="UP000288096">
    <property type="component" value="Unassembled WGS sequence"/>
</dbReference>
<feature type="signal peptide" evidence="1">
    <location>
        <begin position="1"/>
        <end position="22"/>
    </location>
</feature>
<reference evidence="4" key="2">
    <citation type="submission" date="2019-01" db="EMBL/GenBank/DDBJ databases">
        <title>Genome sequence of Desulfonema ishimotonii strain Tokyo 01.</title>
        <authorList>
            <person name="Fukui M."/>
        </authorList>
    </citation>
    <scope>NUCLEOTIDE SEQUENCE [LARGE SCALE GENOMIC DNA]</scope>
    <source>
        <strain evidence="4">Tokyo 01</strain>
    </source>
</reference>